<reference evidence="1 2" key="1">
    <citation type="submission" date="2011-02" db="EMBL/GenBank/DDBJ databases">
        <title>The Genome Sequence of Sphaeroforma arctica JP610.</title>
        <authorList>
            <consortium name="The Broad Institute Genome Sequencing Platform"/>
            <person name="Russ C."/>
            <person name="Cuomo C."/>
            <person name="Young S.K."/>
            <person name="Zeng Q."/>
            <person name="Gargeya S."/>
            <person name="Alvarado L."/>
            <person name="Berlin A."/>
            <person name="Chapman S.B."/>
            <person name="Chen Z."/>
            <person name="Freedman E."/>
            <person name="Gellesch M."/>
            <person name="Goldberg J."/>
            <person name="Griggs A."/>
            <person name="Gujja S."/>
            <person name="Heilman E."/>
            <person name="Heiman D."/>
            <person name="Howarth C."/>
            <person name="Mehta T."/>
            <person name="Neiman D."/>
            <person name="Pearson M."/>
            <person name="Roberts A."/>
            <person name="Saif S."/>
            <person name="Shea T."/>
            <person name="Shenoy N."/>
            <person name="Sisk P."/>
            <person name="Stolte C."/>
            <person name="Sykes S."/>
            <person name="White J."/>
            <person name="Yandava C."/>
            <person name="Burger G."/>
            <person name="Gray M.W."/>
            <person name="Holland P.W.H."/>
            <person name="King N."/>
            <person name="Lang F.B.F."/>
            <person name="Roger A.J."/>
            <person name="Ruiz-Trillo I."/>
            <person name="Haas B."/>
            <person name="Nusbaum C."/>
            <person name="Birren B."/>
        </authorList>
    </citation>
    <scope>NUCLEOTIDE SEQUENCE [LARGE SCALE GENOMIC DNA]</scope>
    <source>
        <strain evidence="1 2">JP610</strain>
    </source>
</reference>
<name>A0A0L0EZQ8_9EUKA</name>
<evidence type="ECO:0000313" key="1">
    <source>
        <dbReference type="EMBL" id="KNC69859.1"/>
    </source>
</evidence>
<evidence type="ECO:0000313" key="2">
    <source>
        <dbReference type="Proteomes" id="UP000054560"/>
    </source>
</evidence>
<sequence>MAAAFRAIGDLTGAMRHVQTSLTYHPKYLPALRREITVMMEIGKTRETIVKLE</sequence>
<dbReference type="EMBL" id="KQ253032">
    <property type="protein sequence ID" value="KNC69859.1"/>
    <property type="molecule type" value="Genomic_DNA"/>
</dbReference>
<keyword evidence="2" id="KW-1185">Reference proteome</keyword>
<protein>
    <recommendedName>
        <fullName evidence="3">Anaphase-promoting complex subunit 5 domain-containing protein</fullName>
    </recommendedName>
</protein>
<dbReference type="Proteomes" id="UP000054560">
    <property type="component" value="Unassembled WGS sequence"/>
</dbReference>
<feature type="non-terminal residue" evidence="1">
    <location>
        <position position="53"/>
    </location>
</feature>
<evidence type="ECO:0008006" key="3">
    <source>
        <dbReference type="Google" id="ProtNLM"/>
    </source>
</evidence>
<dbReference type="RefSeq" id="XP_014143761.1">
    <property type="nucleotide sequence ID" value="XM_014288286.1"/>
</dbReference>
<dbReference type="AlphaFoldDB" id="A0A0L0EZQ8"/>
<organism evidence="1 2">
    <name type="scientific">Sphaeroforma arctica JP610</name>
    <dbReference type="NCBI Taxonomy" id="667725"/>
    <lineage>
        <taxon>Eukaryota</taxon>
        <taxon>Ichthyosporea</taxon>
        <taxon>Ichthyophonida</taxon>
        <taxon>Sphaeroforma</taxon>
    </lineage>
</organism>
<accession>A0A0L0EZQ8</accession>
<gene>
    <name evidence="1" type="ORF">SARC_17622</name>
</gene>
<dbReference type="GeneID" id="25918126"/>
<proteinExistence type="predicted"/>